<evidence type="ECO:0000313" key="2">
    <source>
        <dbReference type="Proteomes" id="UP000321580"/>
    </source>
</evidence>
<sequence>MARNKSKIETLVIALILIIGIGGAYALFSGKGEQPSGHALENASAVYQVSLNAGDMPIAN</sequence>
<dbReference type="EMBL" id="VOOR01000002">
    <property type="protein sequence ID" value="TXB69410.1"/>
    <property type="molecule type" value="Genomic_DNA"/>
</dbReference>
<gene>
    <name evidence="1" type="ORF">FRY97_00965</name>
</gene>
<comment type="caution">
    <text evidence="1">The sequence shown here is derived from an EMBL/GenBank/DDBJ whole genome shotgun (WGS) entry which is preliminary data.</text>
</comment>
<accession>A0A5C6S461</accession>
<dbReference type="RefSeq" id="WP_147165542.1">
    <property type="nucleotide sequence ID" value="NZ_VOOR01000002.1"/>
</dbReference>
<dbReference type="AlphaFoldDB" id="A0A5C6S461"/>
<keyword evidence="2" id="KW-1185">Reference proteome</keyword>
<protein>
    <submittedName>
        <fullName evidence="1">Uncharacterized protein</fullName>
    </submittedName>
</protein>
<evidence type="ECO:0000313" key="1">
    <source>
        <dbReference type="EMBL" id="TXB69410.1"/>
    </source>
</evidence>
<reference evidence="1 2" key="1">
    <citation type="submission" date="2019-08" db="EMBL/GenBank/DDBJ databases">
        <title>Genome of Phaeodactylibacter luteus.</title>
        <authorList>
            <person name="Bowman J.P."/>
        </authorList>
    </citation>
    <scope>NUCLEOTIDE SEQUENCE [LARGE SCALE GENOMIC DNA]</scope>
    <source>
        <strain evidence="1 2">KCTC 42180</strain>
    </source>
</reference>
<name>A0A5C6S461_9BACT</name>
<dbReference type="Proteomes" id="UP000321580">
    <property type="component" value="Unassembled WGS sequence"/>
</dbReference>
<organism evidence="1 2">
    <name type="scientific">Phaeodactylibacter luteus</name>
    <dbReference type="NCBI Taxonomy" id="1564516"/>
    <lineage>
        <taxon>Bacteria</taxon>
        <taxon>Pseudomonadati</taxon>
        <taxon>Bacteroidota</taxon>
        <taxon>Saprospiria</taxon>
        <taxon>Saprospirales</taxon>
        <taxon>Haliscomenobacteraceae</taxon>
        <taxon>Phaeodactylibacter</taxon>
    </lineage>
</organism>
<proteinExistence type="predicted"/>